<reference evidence="1 2" key="1">
    <citation type="journal article" date="2020" name="Mol. Biol. Evol.">
        <title>Distinct Expression and Methylation Patterns for Genes with Different Fates following a Single Whole-Genome Duplication in Flowering Plants.</title>
        <authorList>
            <person name="Shi T."/>
            <person name="Rahmani R.S."/>
            <person name="Gugger P.F."/>
            <person name="Wang M."/>
            <person name="Li H."/>
            <person name="Zhang Y."/>
            <person name="Li Z."/>
            <person name="Wang Q."/>
            <person name="Van de Peer Y."/>
            <person name="Marchal K."/>
            <person name="Chen J."/>
        </authorList>
    </citation>
    <scope>NUCLEOTIDE SEQUENCE [LARGE SCALE GENOMIC DNA]</scope>
    <source>
        <tissue evidence="1">Leaf</tissue>
    </source>
</reference>
<evidence type="ECO:0000313" key="2">
    <source>
        <dbReference type="Proteomes" id="UP000607653"/>
    </source>
</evidence>
<evidence type="ECO:0000313" key="1">
    <source>
        <dbReference type="EMBL" id="DAD18819.1"/>
    </source>
</evidence>
<keyword evidence="2" id="KW-1185">Reference proteome</keyword>
<name>A0A822XIF0_NELNU</name>
<comment type="caution">
    <text evidence="1">The sequence shown here is derived from an EMBL/GenBank/DDBJ whole genome shotgun (WGS) entry which is preliminary data.</text>
</comment>
<dbReference type="AlphaFoldDB" id="A0A822XIF0"/>
<dbReference type="Proteomes" id="UP000607653">
    <property type="component" value="Unassembled WGS sequence"/>
</dbReference>
<sequence length="85" mass="9630">MMLWCCIMILQIELKSSFVILWLIIWRCAKEKNVPETSGDALVREAIEDCSAKQDDAVDVDLSQAQITTALGEGELGESRIRFRQ</sequence>
<dbReference type="EMBL" id="DUZY01000001">
    <property type="protein sequence ID" value="DAD18819.1"/>
    <property type="molecule type" value="Genomic_DNA"/>
</dbReference>
<gene>
    <name evidence="1" type="ORF">HUJ06_020282</name>
</gene>
<organism evidence="1 2">
    <name type="scientific">Nelumbo nucifera</name>
    <name type="common">Sacred lotus</name>
    <dbReference type="NCBI Taxonomy" id="4432"/>
    <lineage>
        <taxon>Eukaryota</taxon>
        <taxon>Viridiplantae</taxon>
        <taxon>Streptophyta</taxon>
        <taxon>Embryophyta</taxon>
        <taxon>Tracheophyta</taxon>
        <taxon>Spermatophyta</taxon>
        <taxon>Magnoliopsida</taxon>
        <taxon>Proteales</taxon>
        <taxon>Nelumbonaceae</taxon>
        <taxon>Nelumbo</taxon>
    </lineage>
</organism>
<proteinExistence type="predicted"/>
<protein>
    <submittedName>
        <fullName evidence="1">Uncharacterized protein</fullName>
    </submittedName>
</protein>
<accession>A0A822XIF0</accession>